<feature type="compositionally biased region" description="Basic and acidic residues" evidence="1">
    <location>
        <begin position="148"/>
        <end position="160"/>
    </location>
</feature>
<dbReference type="AlphaFoldDB" id="A0A8H5HIT6"/>
<evidence type="ECO:0000313" key="3">
    <source>
        <dbReference type="Proteomes" id="UP000518752"/>
    </source>
</evidence>
<feature type="region of interest" description="Disordered" evidence="1">
    <location>
        <begin position="83"/>
        <end position="171"/>
    </location>
</feature>
<keyword evidence="3" id="KW-1185">Reference proteome</keyword>
<evidence type="ECO:0000256" key="1">
    <source>
        <dbReference type="SAM" id="MobiDB-lite"/>
    </source>
</evidence>
<reference evidence="2 3" key="1">
    <citation type="journal article" date="2020" name="ISME J.">
        <title>Uncovering the hidden diversity of litter-decomposition mechanisms in mushroom-forming fungi.</title>
        <authorList>
            <person name="Floudas D."/>
            <person name="Bentzer J."/>
            <person name="Ahren D."/>
            <person name="Johansson T."/>
            <person name="Persson P."/>
            <person name="Tunlid A."/>
        </authorList>
    </citation>
    <scope>NUCLEOTIDE SEQUENCE [LARGE SCALE GENOMIC DNA]</scope>
    <source>
        <strain evidence="2 3">CBS 406.79</strain>
    </source>
</reference>
<accession>A0A8H5HIT6</accession>
<evidence type="ECO:0000313" key="2">
    <source>
        <dbReference type="EMBL" id="KAF5384017.1"/>
    </source>
</evidence>
<comment type="caution">
    <text evidence="2">The sequence shown here is derived from an EMBL/GenBank/DDBJ whole genome shotgun (WGS) entry which is preliminary data.</text>
</comment>
<dbReference type="EMBL" id="JAACJN010000045">
    <property type="protein sequence ID" value="KAF5384017.1"/>
    <property type="molecule type" value="Genomic_DNA"/>
</dbReference>
<proteinExistence type="predicted"/>
<organism evidence="2 3">
    <name type="scientific">Collybiopsis confluens</name>
    <dbReference type="NCBI Taxonomy" id="2823264"/>
    <lineage>
        <taxon>Eukaryota</taxon>
        <taxon>Fungi</taxon>
        <taxon>Dikarya</taxon>
        <taxon>Basidiomycota</taxon>
        <taxon>Agaricomycotina</taxon>
        <taxon>Agaricomycetes</taxon>
        <taxon>Agaricomycetidae</taxon>
        <taxon>Agaricales</taxon>
        <taxon>Marasmiineae</taxon>
        <taxon>Omphalotaceae</taxon>
        <taxon>Collybiopsis</taxon>
    </lineage>
</organism>
<protein>
    <submittedName>
        <fullName evidence="2">Uncharacterized protein</fullName>
    </submittedName>
</protein>
<sequence>MRWQAMQNRIIRGTKYRILASPLIAKTGITSTTERKVLDSITCLSSNLSRSEGKLKKVFQWALDRQSQAAHCTVKDSSTVPLLSTTLQSRRQSYPEGETMTVSGGENPVYSPGSHPESSARNQSPSQPRNKSRHGPSSSGTANPTNRQRREGARRPRPVLDETQLTVPLLC</sequence>
<name>A0A8H5HIT6_9AGAR</name>
<dbReference type="Proteomes" id="UP000518752">
    <property type="component" value="Unassembled WGS sequence"/>
</dbReference>
<gene>
    <name evidence="2" type="ORF">D9757_006920</name>
</gene>
<feature type="compositionally biased region" description="Polar residues" evidence="1">
    <location>
        <begin position="116"/>
        <end position="146"/>
    </location>
</feature>
<feature type="compositionally biased region" description="Polar residues" evidence="1">
    <location>
        <begin position="83"/>
        <end position="92"/>
    </location>
</feature>